<keyword evidence="2" id="KW-0805">Transcription regulation</keyword>
<dbReference type="GO" id="GO:0005634">
    <property type="term" value="C:nucleus"/>
    <property type="evidence" value="ECO:0007669"/>
    <property type="project" value="UniProtKB-SubCell"/>
</dbReference>
<dbReference type="Proteomes" id="UP000504636">
    <property type="component" value="Unplaced"/>
</dbReference>
<keyword evidence="3" id="KW-0804">Transcription</keyword>
<evidence type="ECO:0000256" key="2">
    <source>
        <dbReference type="ARBA" id="ARBA00023015"/>
    </source>
</evidence>
<organism evidence="5">
    <name type="scientific">Mytilinidion resinicola</name>
    <dbReference type="NCBI Taxonomy" id="574789"/>
    <lineage>
        <taxon>Eukaryota</taxon>
        <taxon>Fungi</taxon>
        <taxon>Dikarya</taxon>
        <taxon>Ascomycota</taxon>
        <taxon>Pezizomycotina</taxon>
        <taxon>Dothideomycetes</taxon>
        <taxon>Pleosporomycetidae</taxon>
        <taxon>Mytilinidiales</taxon>
        <taxon>Mytilinidiaceae</taxon>
        <taxon>Mytilinidion</taxon>
    </lineage>
</organism>
<evidence type="ECO:0008006" key="8">
    <source>
        <dbReference type="Google" id="ProtNLM"/>
    </source>
</evidence>
<dbReference type="Pfam" id="PF12767">
    <property type="entry name" value="SAGA-Tad1"/>
    <property type="match status" value="1"/>
</dbReference>
<dbReference type="EMBL" id="MU003704">
    <property type="protein sequence ID" value="KAF2808023.1"/>
    <property type="molecule type" value="Genomic_DNA"/>
</dbReference>
<evidence type="ECO:0000256" key="3">
    <source>
        <dbReference type="ARBA" id="ARBA00023163"/>
    </source>
</evidence>
<keyword evidence="6" id="KW-1185">Reference proteome</keyword>
<reference evidence="5 7" key="1">
    <citation type="journal article" date="2020" name="Stud. Mycol.">
        <title>101 Dothideomycetes genomes: a test case for predicting lifestyles and emergence of pathogens.</title>
        <authorList>
            <person name="Haridas S."/>
            <person name="Albert R."/>
            <person name="Binder M."/>
            <person name="Bloem J."/>
            <person name="Labutti K."/>
            <person name="Salamov A."/>
            <person name="Andreopoulos B."/>
            <person name="Baker S."/>
            <person name="Barry K."/>
            <person name="Bills G."/>
            <person name="Bluhm B."/>
            <person name="Cannon C."/>
            <person name="Castanera R."/>
            <person name="Culley D."/>
            <person name="Daum C."/>
            <person name="Ezra D."/>
            <person name="Gonzalez J."/>
            <person name="Henrissat B."/>
            <person name="Kuo A."/>
            <person name="Liang C."/>
            <person name="Lipzen A."/>
            <person name="Lutzoni F."/>
            <person name="Magnuson J."/>
            <person name="Mondo S."/>
            <person name="Nolan M."/>
            <person name="Ohm R."/>
            <person name="Pangilinan J."/>
            <person name="Park H.-J."/>
            <person name="Ramirez L."/>
            <person name="Alfaro M."/>
            <person name="Sun H."/>
            <person name="Tritt A."/>
            <person name="Yoshinaga Y."/>
            <person name="Zwiers L.-H."/>
            <person name="Turgeon B."/>
            <person name="Goodwin S."/>
            <person name="Spatafora J."/>
            <person name="Crous P."/>
            <person name="Grigoriev I."/>
        </authorList>
    </citation>
    <scope>NUCLEOTIDE SEQUENCE</scope>
    <source>
        <strain evidence="5 7">CBS 304.34</strain>
    </source>
</reference>
<evidence type="ECO:0000256" key="1">
    <source>
        <dbReference type="ARBA" id="ARBA00004123"/>
    </source>
</evidence>
<gene>
    <name evidence="5 7" type="ORF">BDZ99DRAFT_420779</name>
</gene>
<dbReference type="GO" id="GO:0003713">
    <property type="term" value="F:transcription coactivator activity"/>
    <property type="evidence" value="ECO:0007669"/>
    <property type="project" value="TreeGrafter"/>
</dbReference>
<evidence type="ECO:0000256" key="4">
    <source>
        <dbReference type="ARBA" id="ARBA00023242"/>
    </source>
</evidence>
<dbReference type="AlphaFoldDB" id="A0A6A6YHL9"/>
<reference evidence="7" key="2">
    <citation type="submission" date="2020-04" db="EMBL/GenBank/DDBJ databases">
        <authorList>
            <consortium name="NCBI Genome Project"/>
        </authorList>
    </citation>
    <scope>NUCLEOTIDE SEQUENCE</scope>
    <source>
        <strain evidence="7">CBS 304.34</strain>
    </source>
</reference>
<reference evidence="7" key="3">
    <citation type="submission" date="2025-04" db="UniProtKB">
        <authorList>
            <consortium name="RefSeq"/>
        </authorList>
    </citation>
    <scope>IDENTIFICATION</scope>
    <source>
        <strain evidence="7">CBS 304.34</strain>
    </source>
</reference>
<evidence type="ECO:0000313" key="7">
    <source>
        <dbReference type="RefSeq" id="XP_033574987.1"/>
    </source>
</evidence>
<dbReference type="GeneID" id="54457825"/>
<comment type="subcellular location">
    <subcellularLocation>
        <location evidence="1">Nucleus</location>
    </subcellularLocation>
</comment>
<protein>
    <recommendedName>
        <fullName evidence="8">Transcriptional co-activator</fullName>
    </recommendedName>
</protein>
<dbReference type="PANTHER" id="PTHR21277:SF5">
    <property type="entry name" value="TRANSCRIPTIONAL ADAPTER 1"/>
    <property type="match status" value="1"/>
</dbReference>
<dbReference type="OrthoDB" id="10264870at2759"/>
<dbReference type="GO" id="GO:0000124">
    <property type="term" value="C:SAGA complex"/>
    <property type="evidence" value="ECO:0007669"/>
    <property type="project" value="TreeGrafter"/>
</dbReference>
<accession>A0A6A6YHL9</accession>
<evidence type="ECO:0000313" key="5">
    <source>
        <dbReference type="EMBL" id="KAF2808023.1"/>
    </source>
</evidence>
<name>A0A6A6YHL9_9PEZI</name>
<proteinExistence type="predicted"/>
<dbReference type="GO" id="GO:0006357">
    <property type="term" value="P:regulation of transcription by RNA polymerase II"/>
    <property type="evidence" value="ECO:0007669"/>
    <property type="project" value="TreeGrafter"/>
</dbReference>
<dbReference type="RefSeq" id="XP_033574987.1">
    <property type="nucleotide sequence ID" value="XM_033716932.1"/>
</dbReference>
<dbReference type="InterPro" id="IPR024738">
    <property type="entry name" value="Hfi1/Tada1"/>
</dbReference>
<evidence type="ECO:0000313" key="6">
    <source>
        <dbReference type="Proteomes" id="UP000504636"/>
    </source>
</evidence>
<keyword evidence="4" id="KW-0539">Nucleus</keyword>
<sequence length="432" mass="46834">MAGTIRPDTITVSTSTPIISSKSLPTTAPAVKPVGKPTVTAPRIDLEPLYTALKSAVGDTDWTIYKEAIRCFVIGELNQEELSRRIDPFICCDPAREHLHNQFITAIYGNTYRDPPEPGVATWVSASDKPTAVTKSATGDEGEERLKKEIMQLPRRERKRLKTIQDASPYDHFSQTMTDYHGARQIKPPDTGPASAGGYSKTNWDLEIRKRYAQPLFSETNEFPDRETIAARMVPICYEEGLANGAAPGAADFLNIATEAYIKEALSNILGRISSNGAPYVKTASYKRRLEAEEEKFARGEVVKNPGGRLPVEVESAAARPPLSMEDLKLVLLLGDSYLGQVPLIAGQITNGGHLDVEFEGREVGDEIAKTPDRRERVNGVNGAAKGLTNGVGHGAGADAALDDAEWTWQGGSTADQDTLNSVLDQVLALGT</sequence>
<dbReference type="PANTHER" id="PTHR21277">
    <property type="entry name" value="TRANSCRIPTIONAL ADAPTER 1"/>
    <property type="match status" value="1"/>
</dbReference>